<evidence type="ECO:0000313" key="11">
    <source>
        <dbReference type="Proteomes" id="UP001210925"/>
    </source>
</evidence>
<dbReference type="GO" id="GO:0004672">
    <property type="term" value="F:protein kinase activity"/>
    <property type="evidence" value="ECO:0007669"/>
    <property type="project" value="InterPro"/>
</dbReference>
<feature type="compositionally biased region" description="Polar residues" evidence="7">
    <location>
        <begin position="439"/>
        <end position="457"/>
    </location>
</feature>
<dbReference type="Pfam" id="PF14847">
    <property type="entry name" value="Ras_bdg_2"/>
    <property type="match status" value="1"/>
</dbReference>
<dbReference type="SMART" id="SM00220">
    <property type="entry name" value="S_TKc"/>
    <property type="match status" value="1"/>
</dbReference>
<dbReference type="InterPro" id="IPR001660">
    <property type="entry name" value="SAM"/>
</dbReference>
<evidence type="ECO:0000256" key="6">
    <source>
        <dbReference type="PROSITE-ProRule" id="PRU10141"/>
    </source>
</evidence>
<dbReference type="Gene3D" id="1.10.510.10">
    <property type="entry name" value="Transferase(Phosphotransferase) domain 1"/>
    <property type="match status" value="1"/>
</dbReference>
<feature type="domain" description="Protein kinase" evidence="8">
    <location>
        <begin position="606"/>
        <end position="843"/>
    </location>
</feature>
<dbReference type="Proteomes" id="UP001210925">
    <property type="component" value="Unassembled WGS sequence"/>
</dbReference>
<feature type="region of interest" description="Disordered" evidence="7">
    <location>
        <begin position="411"/>
        <end position="457"/>
    </location>
</feature>
<evidence type="ECO:0000313" key="10">
    <source>
        <dbReference type="EMBL" id="KAJ3256213.1"/>
    </source>
</evidence>
<keyword evidence="3 6" id="KW-0547">Nucleotide-binding</keyword>
<dbReference type="SUPFAM" id="SSF56112">
    <property type="entry name" value="Protein kinase-like (PK-like)"/>
    <property type="match status" value="1"/>
</dbReference>
<reference evidence="10" key="1">
    <citation type="submission" date="2020-05" db="EMBL/GenBank/DDBJ databases">
        <title>Phylogenomic resolution of chytrid fungi.</title>
        <authorList>
            <person name="Stajich J.E."/>
            <person name="Amses K."/>
            <person name="Simmons R."/>
            <person name="Seto K."/>
            <person name="Myers J."/>
            <person name="Bonds A."/>
            <person name="Quandt C.A."/>
            <person name="Barry K."/>
            <person name="Liu P."/>
            <person name="Grigoriev I."/>
            <person name="Longcore J.E."/>
            <person name="James T.Y."/>
        </authorList>
    </citation>
    <scope>NUCLEOTIDE SEQUENCE</scope>
    <source>
        <strain evidence="10">PLAUS21</strain>
    </source>
</reference>
<proteinExistence type="inferred from homology"/>
<evidence type="ECO:0000256" key="5">
    <source>
        <dbReference type="ARBA" id="ARBA00022840"/>
    </source>
</evidence>
<keyword evidence="4" id="KW-0418">Kinase</keyword>
<dbReference type="SMART" id="SM00454">
    <property type="entry name" value="SAM"/>
    <property type="match status" value="1"/>
</dbReference>
<feature type="region of interest" description="Disordered" evidence="7">
    <location>
        <begin position="862"/>
        <end position="968"/>
    </location>
</feature>
<feature type="compositionally biased region" description="Polar residues" evidence="7">
    <location>
        <begin position="905"/>
        <end position="914"/>
    </location>
</feature>
<evidence type="ECO:0000256" key="3">
    <source>
        <dbReference type="ARBA" id="ARBA00022741"/>
    </source>
</evidence>
<evidence type="ECO:0000256" key="4">
    <source>
        <dbReference type="ARBA" id="ARBA00022777"/>
    </source>
</evidence>
<dbReference type="SUPFAM" id="SSF47769">
    <property type="entry name" value="SAM/Pointed domain"/>
    <property type="match status" value="1"/>
</dbReference>
<feature type="compositionally biased region" description="Basic and acidic residues" evidence="7">
    <location>
        <begin position="100"/>
        <end position="111"/>
    </location>
</feature>
<evidence type="ECO:0000259" key="8">
    <source>
        <dbReference type="PROSITE" id="PS50011"/>
    </source>
</evidence>
<dbReference type="InterPro" id="IPR000719">
    <property type="entry name" value="Prot_kinase_dom"/>
</dbReference>
<keyword evidence="2" id="KW-0808">Transferase</keyword>
<dbReference type="PROSITE" id="PS50011">
    <property type="entry name" value="PROTEIN_KINASE_DOM"/>
    <property type="match status" value="1"/>
</dbReference>
<dbReference type="PANTHER" id="PTHR48016">
    <property type="entry name" value="MAP KINASE KINASE KINASE SSK2-RELATED-RELATED"/>
    <property type="match status" value="1"/>
</dbReference>
<name>A0AAD5Y7A1_9FUNG</name>
<comment type="similarity">
    <text evidence="1">Belongs to the protein kinase superfamily. STE Ser/Thr protein kinase family. MAP kinase kinase kinase subfamily.</text>
</comment>
<evidence type="ECO:0000256" key="2">
    <source>
        <dbReference type="ARBA" id="ARBA00022679"/>
    </source>
</evidence>
<dbReference type="EMBL" id="JADGKB010000054">
    <property type="protein sequence ID" value="KAJ3256213.1"/>
    <property type="molecule type" value="Genomic_DNA"/>
</dbReference>
<feature type="domain" description="SAM" evidence="9">
    <location>
        <begin position="12"/>
        <end position="75"/>
    </location>
</feature>
<feature type="compositionally biased region" description="Polar residues" evidence="7">
    <location>
        <begin position="952"/>
        <end position="968"/>
    </location>
</feature>
<dbReference type="Gene3D" id="1.10.150.50">
    <property type="entry name" value="Transcription Factor, Ets-1"/>
    <property type="match status" value="1"/>
</dbReference>
<dbReference type="Gene3D" id="3.30.200.20">
    <property type="entry name" value="Phosphorylase Kinase, domain 1"/>
    <property type="match status" value="1"/>
</dbReference>
<dbReference type="GO" id="GO:0000165">
    <property type="term" value="P:MAPK cascade"/>
    <property type="evidence" value="ECO:0007669"/>
    <property type="project" value="UniProtKB-ARBA"/>
</dbReference>
<feature type="compositionally biased region" description="Basic and acidic residues" evidence="7">
    <location>
        <begin position="421"/>
        <end position="432"/>
    </location>
</feature>
<sequence length="1008" mass="113547">MSEKEKEDFRLWDSERVGVWLVENGFDDYKDNFLEHKITGDLLLDLNYHALLEIGVIIVGDRARILQAIKRQFNKEKTTTPKGLYQRPSVPKQFSGENDSDSKKENRASFDLKKYENRNSFDMKKYEGLKSVETIPDNVSNSPKQVRKINSPISIPKPIRDSPILKEPGPIIINRSRENSGTRELYIPTKLDIDSHQQAFRNQRTGVSQLKILPRSSSMKDSKEKKSNHQDLNEAMQSVFGISTTPSNHSTPTYANSTAFSTVNSAASTILGFNIPTPTQSLLGSESSSTSISLPLPPEKTIMDFQRVREKCIKVHGLEDQHVIKVADLKDASSIRKRIYLKCGVVENSENKWDLFVLIDDNLILLDDKELVKICTTDNELRSNIHLRQTAKKLESEPEVEPKSIQKLQKFFGESPSSGDPLKKMSKKETKASVKGPARSTSLFNQNNPNRPTASSKNKNLIAFFGERPPDEMIVDQLEKFFPGINLAKEEGKNSHNSVDIKNMVQANLINKRTSKRESSFMLRRMSRQSDIKLSQRPQAIVVKPSDLSKSITMAELQKIQEEDKNTLDSLGSDVNTIGSQNTNTIGSQNDAESPKMEKRQKKIDWTLGELIGQGAFGKVFMAINLANYEFMAVKQVLLGMDNPQEKKSADSLKHEIELLSELNHDNIVRYIGFESKQDSVNVFLEYVSGGSIASCLTKYGKFPVDITKSFTAQILCGLEYLHSKDIIHRDIKGANEYSAYHRMTRLSMQGSIYWMAPEAARGKGYSAKVDIWSCGCLVLEMLTGHVPWHQVRGNIIYLLGTGNAPPIPANLTDESKNFLRDTFQIDPEKRPTASQLLDHPFTDIDIASVDFAAWTKIAAQQRLEEGSTSEEDAKKTDSEFEDDSDFDEEDEEFDDEEIMEEESNQPTPKSASAATLPVDISPPTPNPEEKEPIEDQTETALLAPEPLLRVSETSVDQPSSKSSVTDNFSKHTSLQYDDSYDEDFYNVEYSAQEVESLQYLLQTQPDE</sequence>
<dbReference type="PROSITE" id="PS00107">
    <property type="entry name" value="PROTEIN_KINASE_ATP"/>
    <property type="match status" value="1"/>
</dbReference>
<keyword evidence="11" id="KW-1185">Reference proteome</keyword>
<protein>
    <submittedName>
        <fullName evidence="10">Uncharacterized protein</fullName>
    </submittedName>
</protein>
<gene>
    <name evidence="10" type="ORF">HK103_005672</name>
</gene>
<evidence type="ECO:0000256" key="1">
    <source>
        <dbReference type="ARBA" id="ARBA00006529"/>
    </source>
</evidence>
<feature type="binding site" evidence="6">
    <location>
        <position position="635"/>
    </location>
    <ligand>
        <name>ATP</name>
        <dbReference type="ChEBI" id="CHEBI:30616"/>
    </ligand>
</feature>
<dbReference type="GO" id="GO:0005524">
    <property type="term" value="F:ATP binding"/>
    <property type="evidence" value="ECO:0007669"/>
    <property type="project" value="UniProtKB-UniRule"/>
</dbReference>
<dbReference type="InterPro" id="IPR013761">
    <property type="entry name" value="SAM/pointed_sf"/>
</dbReference>
<dbReference type="InterPro" id="IPR029458">
    <property type="entry name" value="Ras-bd_By2"/>
</dbReference>
<feature type="region of interest" description="Disordered" evidence="7">
    <location>
        <begin position="78"/>
        <end position="111"/>
    </location>
</feature>
<feature type="compositionally biased region" description="Acidic residues" evidence="7">
    <location>
        <begin position="880"/>
        <end position="904"/>
    </location>
</feature>
<dbReference type="Pfam" id="PF00069">
    <property type="entry name" value="Pkinase"/>
    <property type="match status" value="2"/>
</dbReference>
<dbReference type="InterPro" id="IPR011009">
    <property type="entry name" value="Kinase-like_dom_sf"/>
</dbReference>
<dbReference type="InterPro" id="IPR050538">
    <property type="entry name" value="MAP_kinase_kinase_kinase"/>
</dbReference>
<evidence type="ECO:0000256" key="7">
    <source>
        <dbReference type="SAM" id="MobiDB-lite"/>
    </source>
</evidence>
<feature type="region of interest" description="Disordered" evidence="7">
    <location>
        <begin position="576"/>
        <end position="598"/>
    </location>
</feature>
<dbReference type="InterPro" id="IPR017441">
    <property type="entry name" value="Protein_kinase_ATP_BS"/>
</dbReference>
<keyword evidence="5 6" id="KW-0067">ATP-binding</keyword>
<dbReference type="CDD" id="cd06606">
    <property type="entry name" value="STKc_MAPKKK"/>
    <property type="match status" value="1"/>
</dbReference>
<accession>A0AAD5Y7A1</accession>
<dbReference type="AlphaFoldDB" id="A0AAD5Y7A1"/>
<comment type="caution">
    <text evidence="10">The sequence shown here is derived from an EMBL/GenBank/DDBJ whole genome shotgun (WGS) entry which is preliminary data.</text>
</comment>
<dbReference type="Pfam" id="PF07647">
    <property type="entry name" value="SAM_2"/>
    <property type="match status" value="1"/>
</dbReference>
<evidence type="ECO:0000259" key="9">
    <source>
        <dbReference type="PROSITE" id="PS50105"/>
    </source>
</evidence>
<feature type="compositionally biased region" description="Polar residues" evidence="7">
    <location>
        <begin position="576"/>
        <end position="592"/>
    </location>
</feature>
<dbReference type="PROSITE" id="PS50105">
    <property type="entry name" value="SAM_DOMAIN"/>
    <property type="match status" value="1"/>
</dbReference>
<organism evidence="10 11">
    <name type="scientific">Boothiomyces macroporosus</name>
    <dbReference type="NCBI Taxonomy" id="261099"/>
    <lineage>
        <taxon>Eukaryota</taxon>
        <taxon>Fungi</taxon>
        <taxon>Fungi incertae sedis</taxon>
        <taxon>Chytridiomycota</taxon>
        <taxon>Chytridiomycota incertae sedis</taxon>
        <taxon>Chytridiomycetes</taxon>
        <taxon>Rhizophydiales</taxon>
        <taxon>Terramycetaceae</taxon>
        <taxon>Boothiomyces</taxon>
    </lineage>
</organism>